<reference evidence="3 4" key="1">
    <citation type="journal article" date="2019" name="Mol. Ecol. Resour.">
        <title>Chromosome-level genome assembly of Triplophysa tibetana, a fish adapted to the harsh high-altitude environment of the Tibetan Plateau.</title>
        <authorList>
            <person name="Yang X."/>
            <person name="Liu H."/>
            <person name="Ma Z."/>
            <person name="Zou Y."/>
            <person name="Zou M."/>
            <person name="Mao Y."/>
            <person name="Li X."/>
            <person name="Wang H."/>
            <person name="Chen T."/>
            <person name="Wang W."/>
            <person name="Yang R."/>
        </authorList>
    </citation>
    <scope>NUCLEOTIDE SEQUENCE [LARGE SCALE GENOMIC DNA]</scope>
    <source>
        <strain evidence="3">TTIB1903HZAU</strain>
        <tissue evidence="3">Muscle</tissue>
    </source>
</reference>
<dbReference type="EMBL" id="SOYY01000024">
    <property type="protein sequence ID" value="KAA0703303.1"/>
    <property type="molecule type" value="Genomic_DNA"/>
</dbReference>
<evidence type="ECO:0000256" key="1">
    <source>
        <dbReference type="SAM" id="MobiDB-lite"/>
    </source>
</evidence>
<evidence type="ECO:0000313" key="4">
    <source>
        <dbReference type="Proteomes" id="UP000324632"/>
    </source>
</evidence>
<gene>
    <name evidence="3" type="ORF">E1301_Tti006900</name>
</gene>
<feature type="domain" description="SAB" evidence="2">
    <location>
        <begin position="811"/>
        <end position="858"/>
    </location>
</feature>
<dbReference type="AlphaFoldDB" id="A0A5A9N1V5"/>
<feature type="compositionally biased region" description="Basic and acidic residues" evidence="1">
    <location>
        <begin position="657"/>
        <end position="700"/>
    </location>
</feature>
<feature type="region of interest" description="Disordered" evidence="1">
    <location>
        <begin position="657"/>
        <end position="708"/>
    </location>
</feature>
<sequence>MEDLAREIMKKEDPELKEQTMTMKESLTEDILQVNGETIQRVVITKQWTQEVNSLVEVQEDEEKEIEVGKLLIMGSEKTSERLEIMEQRLQEVETIDQKLLDVEVLRVGLQEIERLHRAEREGLQQSETADWYILLDHSQSLLTAAPTAEELINIIKPMERNNDWYILLEMPAQRKKLSASLTAGVDQAEEVESREAEKKIQLLPPDERKTQTCEETSFEFYEETREDVTQSRVRIDKEQVTMDYRRPQPVLPEQQADRPQRDLDDDWFILLDVSPKTSVSLVYPYLRGATVEVYEETREELLQSVVSREEQESEQTMLEKRSTQAQRDVEDDWFIILDVLLKGTGARFVSRTTLNEENRAVERRDEVQKKQNEQVTVDDRTPVPIILEQSVAQVQRERDDDWSIILDNSPEASVPRTVEVHEESRETRVRKEERVTEVMTVSTGQTVRTEKMMMKVIQTPQVFPVVPREIDDDWFQMFDPVPYEQRSITSDIKSRDVEVREPTKDQGAQKIVEKVVEEQLRGKTMLTEERRVVFEERREIVDVVQQNFPVGVRQVDDDWCELLDTTPFEKRAVLSVDTEKQRIKEHEDRKDNDVETRMRQQEMTKRELEVRRSQPAVIVQTVAQSQREVEDDWFVVFDVSPKQTVVADVIKVDKRGEEVKRREEEKKIEDKRRQAEQRSREDERRRQIQVEDRQKRPVGPEKTPVWQQREREDDWFNLMGVSYVSTRVPVISPVAVPKPRPQIPADQPLTSTPTIQPVSVTKTTYLDRTKDTLDITLESEAEDSVLMRKSRRWTKRIEGESIYVRHSILMLEDFDMTQEVVLRHHASVSELKRVFMEAKEDFGPTEWDRRLSSYSPMPKTQLSHANGDILIRMGLIEDGGKTVV</sequence>
<dbReference type="GO" id="GO:0008092">
    <property type="term" value="F:cytoskeletal protein binding"/>
    <property type="evidence" value="ECO:0007669"/>
    <property type="project" value="InterPro"/>
</dbReference>
<keyword evidence="4" id="KW-1185">Reference proteome</keyword>
<evidence type="ECO:0000259" key="2">
    <source>
        <dbReference type="Pfam" id="PF04382"/>
    </source>
</evidence>
<name>A0A5A9N1V5_9TELE</name>
<accession>A0A5A9N1V5</accession>
<dbReference type="GO" id="GO:0005856">
    <property type="term" value="C:cytoskeleton"/>
    <property type="evidence" value="ECO:0007669"/>
    <property type="project" value="InterPro"/>
</dbReference>
<proteinExistence type="predicted"/>
<dbReference type="Proteomes" id="UP000324632">
    <property type="component" value="Chromosome 24"/>
</dbReference>
<comment type="caution">
    <text evidence="3">The sequence shown here is derived from an EMBL/GenBank/DDBJ whole genome shotgun (WGS) entry which is preliminary data.</text>
</comment>
<dbReference type="Pfam" id="PF04382">
    <property type="entry name" value="SAB"/>
    <property type="match status" value="1"/>
</dbReference>
<evidence type="ECO:0000313" key="3">
    <source>
        <dbReference type="EMBL" id="KAA0703303.1"/>
    </source>
</evidence>
<organism evidence="3 4">
    <name type="scientific">Triplophysa tibetana</name>
    <dbReference type="NCBI Taxonomy" id="1572043"/>
    <lineage>
        <taxon>Eukaryota</taxon>
        <taxon>Metazoa</taxon>
        <taxon>Chordata</taxon>
        <taxon>Craniata</taxon>
        <taxon>Vertebrata</taxon>
        <taxon>Euteleostomi</taxon>
        <taxon>Actinopterygii</taxon>
        <taxon>Neopterygii</taxon>
        <taxon>Teleostei</taxon>
        <taxon>Ostariophysi</taxon>
        <taxon>Cypriniformes</taxon>
        <taxon>Nemacheilidae</taxon>
        <taxon>Triplophysa</taxon>
    </lineage>
</organism>
<dbReference type="InterPro" id="IPR007477">
    <property type="entry name" value="SAB_dom"/>
</dbReference>
<protein>
    <submittedName>
        <fullName evidence="3">Protein 4.1</fullName>
    </submittedName>
</protein>
<dbReference type="GO" id="GO:0030866">
    <property type="term" value="P:cortical actin cytoskeleton organization"/>
    <property type="evidence" value="ECO:0007669"/>
    <property type="project" value="InterPro"/>
</dbReference>